<gene>
    <name evidence="3" type="ORF">Syun_007711</name>
</gene>
<proteinExistence type="predicted"/>
<organism evidence="3 4">
    <name type="scientific">Stephania yunnanensis</name>
    <dbReference type="NCBI Taxonomy" id="152371"/>
    <lineage>
        <taxon>Eukaryota</taxon>
        <taxon>Viridiplantae</taxon>
        <taxon>Streptophyta</taxon>
        <taxon>Embryophyta</taxon>
        <taxon>Tracheophyta</taxon>
        <taxon>Spermatophyta</taxon>
        <taxon>Magnoliopsida</taxon>
        <taxon>Ranunculales</taxon>
        <taxon>Menispermaceae</taxon>
        <taxon>Menispermoideae</taxon>
        <taxon>Cissampelideae</taxon>
        <taxon>Stephania</taxon>
    </lineage>
</organism>
<sequence length="401" mass="44401">MNFLKSVFADDPKPSSEERHADQRPDSDSPGIEQERIDDEQQQQQQQQQRGSSGSAWSFGGFIKTLSEDLEEFKSGLNKETSLIGEVTSKALKNLPDAFDAGVSVAQVSLESVGAALDDIGATVWRGAAGAISHGKEALLAAPVGQRMPKASATRILRFEFQVNAIQSDLNTYCECPEDLEDFDRWKEGFELEERSEEIEDLVGENDVMEEVYAKLVPSSVDDKTFWTRYFYRIYKLKLVEDARASLVKRAITGDVDEELSWDVDAVEEEGEVSSVPLKKVGECGEVVAKEGDKSEGGEEIEKEGLNGRSRNGNVVDEKVVSDAKSDKTELFESCKDSDISIISSQLSMPEEEDMSWDEIEDLSSIDGRRVMTESLGESPSETGVSKHLHVGDDDEDLTWD</sequence>
<evidence type="ECO:0000256" key="1">
    <source>
        <dbReference type="SAM" id="MobiDB-lite"/>
    </source>
</evidence>
<feature type="compositionally biased region" description="Basic and acidic residues" evidence="1">
    <location>
        <begin position="316"/>
        <end position="328"/>
    </location>
</feature>
<feature type="compositionally biased region" description="Low complexity" evidence="1">
    <location>
        <begin position="42"/>
        <end position="57"/>
    </location>
</feature>
<feature type="domain" description="BSD" evidence="2">
    <location>
        <begin position="186"/>
        <end position="238"/>
    </location>
</feature>
<dbReference type="GO" id="GO:0005737">
    <property type="term" value="C:cytoplasm"/>
    <property type="evidence" value="ECO:0007669"/>
    <property type="project" value="TreeGrafter"/>
</dbReference>
<feature type="region of interest" description="Disordered" evidence="1">
    <location>
        <begin position="1"/>
        <end position="57"/>
    </location>
</feature>
<dbReference type="Gene3D" id="1.10.3970.10">
    <property type="entry name" value="BSD domain"/>
    <property type="match status" value="1"/>
</dbReference>
<dbReference type="InterPro" id="IPR005607">
    <property type="entry name" value="BSD_dom"/>
</dbReference>
<evidence type="ECO:0000313" key="4">
    <source>
        <dbReference type="Proteomes" id="UP001420932"/>
    </source>
</evidence>
<dbReference type="PROSITE" id="PS50858">
    <property type="entry name" value="BSD"/>
    <property type="match status" value="1"/>
</dbReference>
<dbReference type="Pfam" id="PF03909">
    <property type="entry name" value="BSD"/>
    <property type="match status" value="1"/>
</dbReference>
<protein>
    <recommendedName>
        <fullName evidence="2">BSD domain-containing protein</fullName>
    </recommendedName>
</protein>
<dbReference type="PANTHER" id="PTHR16019:SF5">
    <property type="entry name" value="BSD DOMAIN-CONTAINING PROTEIN 1"/>
    <property type="match status" value="1"/>
</dbReference>
<comment type="caution">
    <text evidence="3">The sequence shown here is derived from an EMBL/GenBank/DDBJ whole genome shotgun (WGS) entry which is preliminary data.</text>
</comment>
<dbReference type="EMBL" id="JBBNAF010000003">
    <property type="protein sequence ID" value="KAK9161370.1"/>
    <property type="molecule type" value="Genomic_DNA"/>
</dbReference>
<dbReference type="SUPFAM" id="SSF140383">
    <property type="entry name" value="BSD domain-like"/>
    <property type="match status" value="1"/>
</dbReference>
<feature type="region of interest" description="Disordered" evidence="1">
    <location>
        <begin position="290"/>
        <end position="328"/>
    </location>
</feature>
<keyword evidence="4" id="KW-1185">Reference proteome</keyword>
<evidence type="ECO:0000313" key="3">
    <source>
        <dbReference type="EMBL" id="KAK9161370.1"/>
    </source>
</evidence>
<reference evidence="3 4" key="1">
    <citation type="submission" date="2024-01" db="EMBL/GenBank/DDBJ databases">
        <title>Genome assemblies of Stephania.</title>
        <authorList>
            <person name="Yang L."/>
        </authorList>
    </citation>
    <scope>NUCLEOTIDE SEQUENCE [LARGE SCALE GENOMIC DNA]</scope>
    <source>
        <strain evidence="3">YNDBR</strain>
        <tissue evidence="3">Leaf</tissue>
    </source>
</reference>
<dbReference type="InterPro" id="IPR051494">
    <property type="entry name" value="BSD_domain-containing"/>
</dbReference>
<dbReference type="SMART" id="SM00751">
    <property type="entry name" value="BSD"/>
    <property type="match status" value="1"/>
</dbReference>
<feature type="region of interest" description="Disordered" evidence="1">
    <location>
        <begin position="368"/>
        <end position="401"/>
    </location>
</feature>
<feature type="compositionally biased region" description="Basic and acidic residues" evidence="1">
    <location>
        <begin position="8"/>
        <end position="27"/>
    </location>
</feature>
<dbReference type="Proteomes" id="UP001420932">
    <property type="component" value="Unassembled WGS sequence"/>
</dbReference>
<dbReference type="AlphaFoldDB" id="A0AAP0L1K2"/>
<evidence type="ECO:0000259" key="2">
    <source>
        <dbReference type="PROSITE" id="PS50858"/>
    </source>
</evidence>
<dbReference type="InterPro" id="IPR035925">
    <property type="entry name" value="BSD_dom_sf"/>
</dbReference>
<accession>A0AAP0L1K2</accession>
<dbReference type="PANTHER" id="PTHR16019">
    <property type="entry name" value="SYNAPSE-ASSOCIATED PROTEIN"/>
    <property type="match status" value="1"/>
</dbReference>
<name>A0AAP0L1K2_9MAGN</name>